<dbReference type="PANTHER" id="PTHR12358:SF106">
    <property type="entry name" value="LIPID KINASE YEGS"/>
    <property type="match status" value="1"/>
</dbReference>
<dbReference type="InterPro" id="IPR017438">
    <property type="entry name" value="ATP-NAD_kinase_N"/>
</dbReference>
<comment type="caution">
    <text evidence="14">The sequence shown here is derived from an EMBL/GenBank/DDBJ whole genome shotgun (WGS) entry which is preliminary data.</text>
</comment>
<keyword evidence="6" id="KW-0547">Nucleotide-binding</keyword>
<dbReference type="Proteomes" id="UP001529343">
    <property type="component" value="Unassembled WGS sequence"/>
</dbReference>
<keyword evidence="7 14" id="KW-0418">Kinase</keyword>
<evidence type="ECO:0000259" key="13">
    <source>
        <dbReference type="PROSITE" id="PS50146"/>
    </source>
</evidence>
<proteinExistence type="inferred from homology"/>
<name>A0ABT7UYG6_9LACO</name>
<evidence type="ECO:0000256" key="1">
    <source>
        <dbReference type="ARBA" id="ARBA00001946"/>
    </source>
</evidence>
<dbReference type="Pfam" id="PF00781">
    <property type="entry name" value="DAGK_cat"/>
    <property type="match status" value="1"/>
</dbReference>
<dbReference type="InterPro" id="IPR005218">
    <property type="entry name" value="Diacylglycerol/lipid_kinase"/>
</dbReference>
<evidence type="ECO:0000256" key="11">
    <source>
        <dbReference type="ARBA" id="ARBA00023209"/>
    </source>
</evidence>
<dbReference type="PROSITE" id="PS50146">
    <property type="entry name" value="DAGK"/>
    <property type="match status" value="1"/>
</dbReference>
<evidence type="ECO:0000256" key="6">
    <source>
        <dbReference type="ARBA" id="ARBA00022741"/>
    </source>
</evidence>
<keyword evidence="9" id="KW-0460">Magnesium</keyword>
<dbReference type="InterPro" id="IPR050187">
    <property type="entry name" value="Lipid_Phosphate_FormReg"/>
</dbReference>
<feature type="domain" description="DAGKc" evidence="13">
    <location>
        <begin position="1"/>
        <end position="138"/>
    </location>
</feature>
<sequence length="312" mass="35515">MHYSIIINPQAGNGTAQDAWERIKGQLDQENIQYRYQLIKEAGDAEYFASRLGQEKHDEPLTVIVVGGDGTLHDVLNGLIKSAAHHQDRLPLAYIPVGVNNDFAKGYGIPLDPIKALQQIFSTKQAHQINIGHYHDAIKEQDHYFLNSLGIGFDAAITSQANRKKGQRRSLSRFAYLRHAISVLYNQQPFTLMVQQQGSRDFFKKAYIVIIANQPYMGGRFKIAPDASFDESTLDLVVAERKNWLITFWQIWRLVHGKLADSRFAKHFHGKDFHCTTTSLEFGQVDGEEIGNQFMDLLISTDSYPFYQDPQK</sequence>
<protein>
    <submittedName>
        <fullName evidence="14">Diacylglycerol kinase family lipid kinase</fullName>
    </submittedName>
</protein>
<keyword evidence="12" id="KW-1208">Phospholipid metabolism</keyword>
<evidence type="ECO:0000256" key="5">
    <source>
        <dbReference type="ARBA" id="ARBA00022723"/>
    </source>
</evidence>
<evidence type="ECO:0000313" key="15">
    <source>
        <dbReference type="Proteomes" id="UP001529343"/>
    </source>
</evidence>
<keyword evidence="8" id="KW-0067">ATP-binding</keyword>
<dbReference type="InterPro" id="IPR001206">
    <property type="entry name" value="Diacylglycerol_kinase_cat_dom"/>
</dbReference>
<dbReference type="Pfam" id="PF19279">
    <property type="entry name" value="YegS_C"/>
    <property type="match status" value="1"/>
</dbReference>
<evidence type="ECO:0000256" key="10">
    <source>
        <dbReference type="ARBA" id="ARBA00023098"/>
    </source>
</evidence>
<dbReference type="InterPro" id="IPR045540">
    <property type="entry name" value="YegS/DAGK_C"/>
</dbReference>
<dbReference type="SUPFAM" id="SSF111331">
    <property type="entry name" value="NAD kinase/diacylglycerol kinase-like"/>
    <property type="match status" value="1"/>
</dbReference>
<keyword evidence="5" id="KW-0479">Metal-binding</keyword>
<dbReference type="GO" id="GO:0016301">
    <property type="term" value="F:kinase activity"/>
    <property type="evidence" value="ECO:0007669"/>
    <property type="project" value="UniProtKB-KW"/>
</dbReference>
<dbReference type="Gene3D" id="3.40.50.10330">
    <property type="entry name" value="Probable inorganic polyphosphate/atp-NAD kinase, domain 1"/>
    <property type="match status" value="1"/>
</dbReference>
<gene>
    <name evidence="14" type="ORF">QUW44_05990</name>
</gene>
<organism evidence="14 15">
    <name type="scientific">Limosilactobacillus pontis</name>
    <dbReference type="NCBI Taxonomy" id="35787"/>
    <lineage>
        <taxon>Bacteria</taxon>
        <taxon>Bacillati</taxon>
        <taxon>Bacillota</taxon>
        <taxon>Bacilli</taxon>
        <taxon>Lactobacillales</taxon>
        <taxon>Lactobacillaceae</taxon>
        <taxon>Limosilactobacillus</taxon>
    </lineage>
</organism>
<evidence type="ECO:0000313" key="14">
    <source>
        <dbReference type="EMBL" id="MDM8266709.1"/>
    </source>
</evidence>
<dbReference type="RefSeq" id="WP_289586245.1">
    <property type="nucleotide sequence ID" value="NZ_JAUDDW010000020.1"/>
</dbReference>
<dbReference type="EMBL" id="JAUDDW010000020">
    <property type="protein sequence ID" value="MDM8266709.1"/>
    <property type="molecule type" value="Genomic_DNA"/>
</dbReference>
<evidence type="ECO:0000256" key="8">
    <source>
        <dbReference type="ARBA" id="ARBA00022840"/>
    </source>
</evidence>
<dbReference type="InterPro" id="IPR016064">
    <property type="entry name" value="NAD/diacylglycerol_kinase_sf"/>
</dbReference>
<reference evidence="15" key="1">
    <citation type="submission" date="2023-06" db="EMBL/GenBank/DDBJ databases">
        <title>Identification and characterization of horizontal gene transfer across gut microbiota members of farm animals based on homology search.</title>
        <authorList>
            <person name="Zeman M."/>
            <person name="Kubasova T."/>
            <person name="Jahodarova E."/>
            <person name="Nykrynova M."/>
            <person name="Rychlik I."/>
        </authorList>
    </citation>
    <scope>NUCLEOTIDE SEQUENCE [LARGE SCALE GENOMIC DNA]</scope>
    <source>
        <strain evidence="15">161_Gplus</strain>
    </source>
</reference>
<dbReference type="NCBIfam" id="TIGR00147">
    <property type="entry name" value="YegS/Rv2252/BmrU family lipid kinase"/>
    <property type="match status" value="1"/>
</dbReference>
<evidence type="ECO:0000256" key="4">
    <source>
        <dbReference type="ARBA" id="ARBA00022679"/>
    </source>
</evidence>
<keyword evidence="4" id="KW-0808">Transferase</keyword>
<keyword evidence="10" id="KW-0443">Lipid metabolism</keyword>
<evidence type="ECO:0000256" key="3">
    <source>
        <dbReference type="ARBA" id="ARBA00022516"/>
    </source>
</evidence>
<keyword evidence="3" id="KW-0444">Lipid biosynthesis</keyword>
<keyword evidence="15" id="KW-1185">Reference proteome</keyword>
<evidence type="ECO:0000256" key="2">
    <source>
        <dbReference type="ARBA" id="ARBA00005983"/>
    </source>
</evidence>
<dbReference type="PANTHER" id="PTHR12358">
    <property type="entry name" value="SPHINGOSINE KINASE"/>
    <property type="match status" value="1"/>
</dbReference>
<evidence type="ECO:0000256" key="9">
    <source>
        <dbReference type="ARBA" id="ARBA00022842"/>
    </source>
</evidence>
<evidence type="ECO:0000256" key="12">
    <source>
        <dbReference type="ARBA" id="ARBA00023264"/>
    </source>
</evidence>
<comment type="similarity">
    <text evidence="2">Belongs to the diacylglycerol/lipid kinase family.</text>
</comment>
<dbReference type="SMART" id="SM00046">
    <property type="entry name" value="DAGKc"/>
    <property type="match status" value="1"/>
</dbReference>
<comment type="cofactor">
    <cofactor evidence="1">
        <name>Mg(2+)</name>
        <dbReference type="ChEBI" id="CHEBI:18420"/>
    </cofactor>
</comment>
<keyword evidence="11" id="KW-0594">Phospholipid biosynthesis</keyword>
<evidence type="ECO:0000256" key="7">
    <source>
        <dbReference type="ARBA" id="ARBA00022777"/>
    </source>
</evidence>
<reference evidence="14 15" key="2">
    <citation type="submission" date="2023-06" db="EMBL/GenBank/DDBJ databases">
        <authorList>
            <person name="Zeman M."/>
            <person name="Kubasova T."/>
            <person name="Jahodarova E."/>
            <person name="Nykrynova M."/>
            <person name="Rychlik I."/>
        </authorList>
    </citation>
    <scope>NUCLEOTIDE SEQUENCE [LARGE SCALE GENOMIC DNA]</scope>
    <source>
        <strain evidence="14 15">161_Gplus</strain>
    </source>
</reference>
<dbReference type="Gene3D" id="2.60.200.40">
    <property type="match status" value="1"/>
</dbReference>
<accession>A0ABT7UYG6</accession>